<dbReference type="RefSeq" id="WP_166399881.1">
    <property type="nucleotide sequence ID" value="NZ_JAANAS010000039.1"/>
</dbReference>
<dbReference type="InterPro" id="IPR058245">
    <property type="entry name" value="NreC/VraR/RcsB-like_REC"/>
</dbReference>
<dbReference type="Pfam" id="PF00072">
    <property type="entry name" value="Response_reg"/>
    <property type="match status" value="1"/>
</dbReference>
<dbReference type="GO" id="GO:0003677">
    <property type="term" value="F:DNA binding"/>
    <property type="evidence" value="ECO:0007669"/>
    <property type="project" value="UniProtKB-KW"/>
</dbReference>
<dbReference type="PANTHER" id="PTHR45566:SF2">
    <property type="entry name" value="NARL SUBFAMILY"/>
    <property type="match status" value="1"/>
</dbReference>
<evidence type="ECO:0000259" key="5">
    <source>
        <dbReference type="PROSITE" id="PS50110"/>
    </source>
</evidence>
<dbReference type="Gene3D" id="3.40.50.2300">
    <property type="match status" value="1"/>
</dbReference>
<dbReference type="AlphaFoldDB" id="A0A967ADB5"/>
<keyword evidence="2" id="KW-0238">DNA-binding</keyword>
<dbReference type="SUPFAM" id="SSF46894">
    <property type="entry name" value="C-terminal effector domain of the bipartite response regulators"/>
    <property type="match status" value="1"/>
</dbReference>
<dbReference type="InterPro" id="IPR051015">
    <property type="entry name" value="EvgA-like"/>
</dbReference>
<feature type="domain" description="Response regulatory" evidence="5">
    <location>
        <begin position="3"/>
        <end position="119"/>
    </location>
</feature>
<dbReference type="PROSITE" id="PS50110">
    <property type="entry name" value="RESPONSE_REGULATORY"/>
    <property type="match status" value="1"/>
</dbReference>
<evidence type="ECO:0000313" key="6">
    <source>
        <dbReference type="EMBL" id="NGZ89620.1"/>
    </source>
</evidence>
<dbReference type="PROSITE" id="PS00622">
    <property type="entry name" value="HTH_LUXR_1"/>
    <property type="match status" value="1"/>
</dbReference>
<dbReference type="SUPFAM" id="SSF52172">
    <property type="entry name" value="CheY-like"/>
    <property type="match status" value="1"/>
</dbReference>
<dbReference type="GO" id="GO:0000160">
    <property type="term" value="P:phosphorelay signal transduction system"/>
    <property type="evidence" value="ECO:0007669"/>
    <property type="project" value="InterPro"/>
</dbReference>
<proteinExistence type="predicted"/>
<dbReference type="SMART" id="SM00448">
    <property type="entry name" value="REC"/>
    <property type="match status" value="1"/>
</dbReference>
<feature type="modified residue" description="4-aspartylphosphate" evidence="3">
    <location>
        <position position="54"/>
    </location>
</feature>
<dbReference type="Proteomes" id="UP000643701">
    <property type="component" value="Unassembled WGS sequence"/>
</dbReference>
<evidence type="ECO:0000256" key="3">
    <source>
        <dbReference type="PROSITE-ProRule" id="PRU00169"/>
    </source>
</evidence>
<keyword evidence="1 3" id="KW-0597">Phosphoprotein</keyword>
<dbReference type="CDD" id="cd06170">
    <property type="entry name" value="LuxR_C_like"/>
    <property type="match status" value="1"/>
</dbReference>
<comment type="caution">
    <text evidence="6">The sequence shown here is derived from an EMBL/GenBank/DDBJ whole genome shotgun (WGS) entry which is preliminary data.</text>
</comment>
<dbReference type="GO" id="GO:0006355">
    <property type="term" value="P:regulation of DNA-templated transcription"/>
    <property type="evidence" value="ECO:0007669"/>
    <property type="project" value="InterPro"/>
</dbReference>
<dbReference type="PANTHER" id="PTHR45566">
    <property type="entry name" value="HTH-TYPE TRANSCRIPTIONAL REGULATOR YHJB-RELATED"/>
    <property type="match status" value="1"/>
</dbReference>
<evidence type="ECO:0000313" key="7">
    <source>
        <dbReference type="Proteomes" id="UP000643701"/>
    </source>
</evidence>
<gene>
    <name evidence="6" type="ORF">G7034_05065</name>
</gene>
<dbReference type="InterPro" id="IPR016032">
    <property type="entry name" value="Sig_transdc_resp-reg_C-effctor"/>
</dbReference>
<reference evidence="6" key="1">
    <citation type="submission" date="2020-03" db="EMBL/GenBank/DDBJ databases">
        <title>Psychroflexus Maritimus sp. nov., isolate from marine sediment.</title>
        <authorList>
            <person name="Zhong Y.-L."/>
        </authorList>
    </citation>
    <scope>NUCLEOTIDE SEQUENCE</scope>
    <source>
        <strain evidence="6">C1</strain>
    </source>
</reference>
<sequence>MKNLLIVDDHSIVRLGVANVIKNSFPKVTIEHATNIPDAIEKFNSTNFQLAIIDIKLPGGSTLDLVKQFSKKNSSCKILMFSGLNEAQYGERYIKLNVNGFLSKHKPADEIITAIEKVLEGHIYMSDELKSKVESKKLRKYKNPVEKLSTRELEVLYFILDGYGNLEIADKLKLKNSTVSTYKKRLMEKFDVANVLDLVDKYKFFTKEI</sequence>
<evidence type="ECO:0000259" key="4">
    <source>
        <dbReference type="PROSITE" id="PS50043"/>
    </source>
</evidence>
<dbReference type="Pfam" id="PF00196">
    <property type="entry name" value="GerE"/>
    <property type="match status" value="1"/>
</dbReference>
<dbReference type="InterPro" id="IPR001789">
    <property type="entry name" value="Sig_transdc_resp-reg_receiver"/>
</dbReference>
<protein>
    <submittedName>
        <fullName evidence="6">Response regulator transcription factor</fullName>
    </submittedName>
</protein>
<name>A0A967ADB5_9FLAO</name>
<evidence type="ECO:0000256" key="2">
    <source>
        <dbReference type="ARBA" id="ARBA00023125"/>
    </source>
</evidence>
<evidence type="ECO:0000256" key="1">
    <source>
        <dbReference type="ARBA" id="ARBA00022553"/>
    </source>
</evidence>
<keyword evidence="7" id="KW-1185">Reference proteome</keyword>
<dbReference type="InterPro" id="IPR000792">
    <property type="entry name" value="Tscrpt_reg_LuxR_C"/>
</dbReference>
<dbReference type="SMART" id="SM00421">
    <property type="entry name" value="HTH_LUXR"/>
    <property type="match status" value="1"/>
</dbReference>
<dbReference type="InterPro" id="IPR011006">
    <property type="entry name" value="CheY-like_superfamily"/>
</dbReference>
<feature type="domain" description="HTH luxR-type" evidence="4">
    <location>
        <begin position="141"/>
        <end position="206"/>
    </location>
</feature>
<dbReference type="PRINTS" id="PR00038">
    <property type="entry name" value="HTHLUXR"/>
</dbReference>
<dbReference type="CDD" id="cd17535">
    <property type="entry name" value="REC_NarL-like"/>
    <property type="match status" value="1"/>
</dbReference>
<organism evidence="6 7">
    <name type="scientific">Psychroflexus maritimus</name>
    <dbReference type="NCBI Taxonomy" id="2714865"/>
    <lineage>
        <taxon>Bacteria</taxon>
        <taxon>Pseudomonadati</taxon>
        <taxon>Bacteroidota</taxon>
        <taxon>Flavobacteriia</taxon>
        <taxon>Flavobacteriales</taxon>
        <taxon>Flavobacteriaceae</taxon>
        <taxon>Psychroflexus</taxon>
    </lineage>
</organism>
<dbReference type="EMBL" id="JAANAS010000039">
    <property type="protein sequence ID" value="NGZ89620.1"/>
    <property type="molecule type" value="Genomic_DNA"/>
</dbReference>
<dbReference type="PROSITE" id="PS50043">
    <property type="entry name" value="HTH_LUXR_2"/>
    <property type="match status" value="1"/>
</dbReference>
<accession>A0A967ADB5</accession>